<dbReference type="RefSeq" id="WP_188509854.1">
    <property type="nucleotide sequence ID" value="NZ_BMGB01000001.1"/>
</dbReference>
<dbReference type="Proteomes" id="UP000606922">
    <property type="component" value="Unassembled WGS sequence"/>
</dbReference>
<reference evidence="3" key="1">
    <citation type="journal article" date="2014" name="Int. J. Syst. Evol. Microbiol.">
        <title>Complete genome sequence of Corynebacterium casei LMG S-19264T (=DSM 44701T), isolated from a smear-ripened cheese.</title>
        <authorList>
            <consortium name="US DOE Joint Genome Institute (JGI-PGF)"/>
            <person name="Walter F."/>
            <person name="Albersmeier A."/>
            <person name="Kalinowski J."/>
            <person name="Ruckert C."/>
        </authorList>
    </citation>
    <scope>NUCLEOTIDE SEQUENCE</scope>
    <source>
        <strain evidence="3">CGMCC 1.12813</strain>
    </source>
</reference>
<keyword evidence="2" id="KW-0472">Membrane</keyword>
<accession>A0A916SGR4</accession>
<gene>
    <name evidence="3" type="ORF">GCM10010979_13160</name>
</gene>
<keyword evidence="2" id="KW-1133">Transmembrane helix</keyword>
<evidence type="ECO:0000313" key="3">
    <source>
        <dbReference type="EMBL" id="GGB00037.1"/>
    </source>
</evidence>
<dbReference type="AlphaFoldDB" id="A0A916SGR4"/>
<feature type="transmembrane region" description="Helical" evidence="2">
    <location>
        <begin position="6"/>
        <end position="23"/>
    </location>
</feature>
<organism evidence="3 4">
    <name type="scientific">Conyzicola nivalis</name>
    <dbReference type="NCBI Taxonomy" id="1477021"/>
    <lineage>
        <taxon>Bacteria</taxon>
        <taxon>Bacillati</taxon>
        <taxon>Actinomycetota</taxon>
        <taxon>Actinomycetes</taxon>
        <taxon>Micrococcales</taxon>
        <taxon>Microbacteriaceae</taxon>
        <taxon>Conyzicola</taxon>
    </lineage>
</organism>
<proteinExistence type="predicted"/>
<sequence>METFITLSLLATGIGALLWPVWFRAETKSRRRRDDGYSPPHLMGVFDEVFYPSAYSAVQIIDVETRAPAPSPLPGDPAHIAVPAATSAPHRRQTAVPASDEQQFAATEPIRPSPEPAAR</sequence>
<comment type="caution">
    <text evidence="3">The sequence shown here is derived from an EMBL/GenBank/DDBJ whole genome shotgun (WGS) entry which is preliminary data.</text>
</comment>
<keyword evidence="4" id="KW-1185">Reference proteome</keyword>
<evidence type="ECO:0000313" key="4">
    <source>
        <dbReference type="Proteomes" id="UP000606922"/>
    </source>
</evidence>
<evidence type="ECO:0000256" key="2">
    <source>
        <dbReference type="SAM" id="Phobius"/>
    </source>
</evidence>
<dbReference type="EMBL" id="BMGB01000001">
    <property type="protein sequence ID" value="GGB00037.1"/>
    <property type="molecule type" value="Genomic_DNA"/>
</dbReference>
<evidence type="ECO:0000256" key="1">
    <source>
        <dbReference type="SAM" id="MobiDB-lite"/>
    </source>
</evidence>
<name>A0A916SGR4_9MICO</name>
<reference evidence="3" key="2">
    <citation type="submission" date="2020-09" db="EMBL/GenBank/DDBJ databases">
        <authorList>
            <person name="Sun Q."/>
            <person name="Zhou Y."/>
        </authorList>
    </citation>
    <scope>NUCLEOTIDE SEQUENCE</scope>
    <source>
        <strain evidence="3">CGMCC 1.12813</strain>
    </source>
</reference>
<protein>
    <submittedName>
        <fullName evidence="3">Uncharacterized protein</fullName>
    </submittedName>
</protein>
<feature type="region of interest" description="Disordered" evidence="1">
    <location>
        <begin position="68"/>
        <end position="119"/>
    </location>
</feature>
<keyword evidence="2" id="KW-0812">Transmembrane</keyword>